<dbReference type="PANTHER" id="PTHR42693">
    <property type="entry name" value="ARYLSULFATASE FAMILY MEMBER"/>
    <property type="match status" value="1"/>
</dbReference>
<organism evidence="4 5">
    <name type="scientific">Actinopolymorpha rutila</name>
    <dbReference type="NCBI Taxonomy" id="446787"/>
    <lineage>
        <taxon>Bacteria</taxon>
        <taxon>Bacillati</taxon>
        <taxon>Actinomycetota</taxon>
        <taxon>Actinomycetes</taxon>
        <taxon>Propionibacteriales</taxon>
        <taxon>Actinopolymorphaceae</taxon>
        <taxon>Actinopolymorpha</taxon>
    </lineage>
</organism>
<dbReference type="AlphaFoldDB" id="A0A852Z710"/>
<evidence type="ECO:0000259" key="3">
    <source>
        <dbReference type="Pfam" id="PF00884"/>
    </source>
</evidence>
<reference evidence="4 5" key="1">
    <citation type="submission" date="2020-07" db="EMBL/GenBank/DDBJ databases">
        <title>Sequencing the genomes of 1000 actinobacteria strains.</title>
        <authorList>
            <person name="Klenk H.-P."/>
        </authorList>
    </citation>
    <scope>NUCLEOTIDE SEQUENCE [LARGE SCALE GENOMIC DNA]</scope>
    <source>
        <strain evidence="4 5">DSM 18448</strain>
    </source>
</reference>
<protein>
    <submittedName>
        <fullName evidence="4">Arylsulfatase A-like enzyme</fullName>
    </submittedName>
</protein>
<gene>
    <name evidence="4" type="ORF">F4554_000801</name>
</gene>
<dbReference type="Pfam" id="PF00884">
    <property type="entry name" value="Sulfatase"/>
    <property type="match status" value="1"/>
</dbReference>
<accession>A0A852Z710</accession>
<evidence type="ECO:0000313" key="4">
    <source>
        <dbReference type="EMBL" id="NYH88163.1"/>
    </source>
</evidence>
<keyword evidence="5" id="KW-1185">Reference proteome</keyword>
<dbReference type="InterPro" id="IPR050738">
    <property type="entry name" value="Sulfatase"/>
</dbReference>
<dbReference type="PANTHER" id="PTHR42693:SF53">
    <property type="entry name" value="ENDO-4-O-SULFATASE"/>
    <property type="match status" value="1"/>
</dbReference>
<dbReference type="Gene3D" id="3.40.720.10">
    <property type="entry name" value="Alkaline Phosphatase, subunit A"/>
    <property type="match status" value="1"/>
</dbReference>
<dbReference type="RefSeq" id="WP_179786106.1">
    <property type="nucleotide sequence ID" value="NZ_BAAARR010000004.1"/>
</dbReference>
<dbReference type="EMBL" id="JACBZH010000001">
    <property type="protein sequence ID" value="NYH88163.1"/>
    <property type="molecule type" value="Genomic_DNA"/>
</dbReference>
<comment type="caution">
    <text evidence="4">The sequence shown here is derived from an EMBL/GenBank/DDBJ whole genome shotgun (WGS) entry which is preliminary data.</text>
</comment>
<dbReference type="SUPFAM" id="SSF53649">
    <property type="entry name" value="Alkaline phosphatase-like"/>
    <property type="match status" value="1"/>
</dbReference>
<keyword evidence="2" id="KW-0378">Hydrolase</keyword>
<dbReference type="Gene3D" id="3.30.1120.10">
    <property type="match status" value="1"/>
</dbReference>
<name>A0A852Z710_9ACTN</name>
<evidence type="ECO:0000313" key="5">
    <source>
        <dbReference type="Proteomes" id="UP000579605"/>
    </source>
</evidence>
<evidence type="ECO:0000256" key="1">
    <source>
        <dbReference type="ARBA" id="ARBA00008779"/>
    </source>
</evidence>
<evidence type="ECO:0000256" key="2">
    <source>
        <dbReference type="ARBA" id="ARBA00022801"/>
    </source>
</evidence>
<proteinExistence type="inferred from homology"/>
<sequence>MASASSASPASSPASSRRPNVVLIVSDDHGYADRGALGIDPQVRTPALDRLAATGVTCSQAYVTAPICSPSRAGLIGGQYQQRWGARWFDTSAFPDHLPSLAERFADLGYATGYLGKVHYGKEGRGDRACPPHHGFAESWYGLAGQQMGRLNYLHHSRAAVERYGPEASWRMAVQPMLDGDEESDLEGFLTDEIGARARDFVARHEDEPFFLMMAFNAVHNFCFQLPEEELVKRGLAKVDDWDPSVSEYVDWYDGAIWPDLPDGRAYYLAQLELMDAQIGRLLDELESRGLAEDTIVVYTTDNGGSTCNFGVNAPLRGTKYTLWEGGIRVPFLVRWPAGDVGDAGDAGGAPDARSTDRLVSTLDLYPTLLSAAGADPTAWEHSDGVDQLPALRGEPDAPGHDALHWDCGFQWAVRFGDWKLRHADDGRHAQALLRTEHAEVGVGDRLTHLGADMGEERDLAAEHPELVAELTARHRAWQAEVGIG</sequence>
<dbReference type="GO" id="GO:0004065">
    <property type="term" value="F:arylsulfatase activity"/>
    <property type="evidence" value="ECO:0007669"/>
    <property type="project" value="TreeGrafter"/>
</dbReference>
<dbReference type="InterPro" id="IPR000917">
    <property type="entry name" value="Sulfatase_N"/>
</dbReference>
<feature type="domain" description="Sulfatase N-terminal" evidence="3">
    <location>
        <begin position="19"/>
        <end position="375"/>
    </location>
</feature>
<comment type="similarity">
    <text evidence="1">Belongs to the sulfatase family.</text>
</comment>
<dbReference type="InterPro" id="IPR017850">
    <property type="entry name" value="Alkaline_phosphatase_core_sf"/>
</dbReference>
<dbReference type="Proteomes" id="UP000579605">
    <property type="component" value="Unassembled WGS sequence"/>
</dbReference>